<evidence type="ECO:0000313" key="2">
    <source>
        <dbReference type="EMBL" id="SBT37294.1"/>
    </source>
</evidence>
<dbReference type="Proteomes" id="UP000199385">
    <property type="component" value="Chromosome I"/>
</dbReference>
<organism evidence="2 3">
    <name type="scientific">Micromonospora auratinigra</name>
    <dbReference type="NCBI Taxonomy" id="261654"/>
    <lineage>
        <taxon>Bacteria</taxon>
        <taxon>Bacillati</taxon>
        <taxon>Actinomycetota</taxon>
        <taxon>Actinomycetes</taxon>
        <taxon>Micromonosporales</taxon>
        <taxon>Micromonosporaceae</taxon>
        <taxon>Micromonospora</taxon>
    </lineage>
</organism>
<dbReference type="InterPro" id="IPR010982">
    <property type="entry name" value="Lambda_DNA-bd_dom_sf"/>
</dbReference>
<feature type="domain" description="HTH cro/C1-type" evidence="1">
    <location>
        <begin position="39"/>
        <end position="86"/>
    </location>
</feature>
<dbReference type="SUPFAM" id="SSF47413">
    <property type="entry name" value="lambda repressor-like DNA-binding domains"/>
    <property type="match status" value="1"/>
</dbReference>
<dbReference type="PROSITE" id="PS50943">
    <property type="entry name" value="HTH_CROC1"/>
    <property type="match status" value="1"/>
</dbReference>
<dbReference type="Pfam" id="PF13560">
    <property type="entry name" value="HTH_31"/>
    <property type="match status" value="1"/>
</dbReference>
<dbReference type="InterPro" id="IPR041413">
    <property type="entry name" value="MLTR_LBD"/>
</dbReference>
<reference evidence="3" key="1">
    <citation type="submission" date="2016-06" db="EMBL/GenBank/DDBJ databases">
        <authorList>
            <person name="Varghese N."/>
            <person name="Submissions Spin"/>
        </authorList>
    </citation>
    <scope>NUCLEOTIDE SEQUENCE [LARGE SCALE GENOMIC DNA]</scope>
    <source>
        <strain evidence="3">DSM 44815</strain>
    </source>
</reference>
<dbReference type="Gene3D" id="3.30.450.180">
    <property type="match status" value="1"/>
</dbReference>
<dbReference type="Gene3D" id="1.10.260.40">
    <property type="entry name" value="lambda repressor-like DNA-binding domains"/>
    <property type="match status" value="1"/>
</dbReference>
<evidence type="ECO:0000259" key="1">
    <source>
        <dbReference type="PROSITE" id="PS50943"/>
    </source>
</evidence>
<name>A0A1A8Z011_9ACTN</name>
<dbReference type="EMBL" id="LT594323">
    <property type="protein sequence ID" value="SBT37294.1"/>
    <property type="molecule type" value="Genomic_DNA"/>
</dbReference>
<dbReference type="AlphaFoldDB" id="A0A1A8Z011"/>
<accession>A0A1A8Z011</accession>
<dbReference type="CDD" id="cd00093">
    <property type="entry name" value="HTH_XRE"/>
    <property type="match status" value="1"/>
</dbReference>
<dbReference type="STRING" id="261654.GA0070611_0153"/>
<dbReference type="PATRIC" id="fig|261654.4.peg.150"/>
<evidence type="ECO:0000313" key="3">
    <source>
        <dbReference type="Proteomes" id="UP000199385"/>
    </source>
</evidence>
<dbReference type="Pfam" id="PF17765">
    <property type="entry name" value="MLTR_LBD"/>
    <property type="match status" value="1"/>
</dbReference>
<dbReference type="PANTHER" id="PTHR35010">
    <property type="entry name" value="BLL4672 PROTEIN-RELATED"/>
    <property type="match status" value="1"/>
</dbReference>
<dbReference type="PANTHER" id="PTHR35010:SF2">
    <property type="entry name" value="BLL4672 PROTEIN"/>
    <property type="match status" value="1"/>
</dbReference>
<dbReference type="SMART" id="SM00530">
    <property type="entry name" value="HTH_XRE"/>
    <property type="match status" value="1"/>
</dbReference>
<sequence length="299" mass="33112">MDNRDDVRQEVREFLTTRRARITPDQVGLPTSGSRRVPGLRRSEVAAIAGLSVEYYARLERGQVAGASAGVLEALARALQLDETERAHLYDLARAADGIPTSGRPRRRGPTRAVSRPSLRWALEAITDGVAFVRDPRQNLLATNALGRAFYSPCLGDGGRMPNLARFQFLDPISRDFYPDWDLFAEMCVGIMRAEAGRDPHDRGLQDLVGELSTRSETFRRLWADHNVRTHGTGTKRFRHPVAGELTLAYEELAITAEPGLVLMIYTAEPGSPSAERLRLLASWAAPADLSVGDHRTTR</sequence>
<protein>
    <submittedName>
        <fullName evidence="2">Helix-turn-helix domain-containing protein</fullName>
    </submittedName>
</protein>
<keyword evidence="3" id="KW-1185">Reference proteome</keyword>
<gene>
    <name evidence="2" type="ORF">GA0070611_0153</name>
</gene>
<proteinExistence type="predicted"/>
<dbReference type="InterPro" id="IPR001387">
    <property type="entry name" value="Cro/C1-type_HTH"/>
</dbReference>
<dbReference type="GO" id="GO:0003677">
    <property type="term" value="F:DNA binding"/>
    <property type="evidence" value="ECO:0007669"/>
    <property type="project" value="InterPro"/>
</dbReference>